<dbReference type="InterPro" id="IPR046531">
    <property type="entry name" value="DUF6596"/>
</dbReference>
<dbReference type="EMBL" id="RIAR02000001">
    <property type="protein sequence ID" value="NSL86129.1"/>
    <property type="molecule type" value="Genomic_DNA"/>
</dbReference>
<reference evidence="1" key="1">
    <citation type="submission" date="2020-05" db="EMBL/GenBank/DDBJ databases">
        <title>Chitinophaga laudate sp. nov., isolated from a tropical peat swamp.</title>
        <authorList>
            <person name="Goh C.B.S."/>
            <person name="Lee M.S."/>
            <person name="Parimannan S."/>
            <person name="Pasbakhsh P."/>
            <person name="Yule C.M."/>
            <person name="Rajandas H."/>
            <person name="Loke S."/>
            <person name="Croft L."/>
            <person name="Tan J.B.L."/>
        </authorList>
    </citation>
    <scope>NUCLEOTIDE SEQUENCE</scope>
    <source>
        <strain evidence="1">Mgbs1</strain>
    </source>
</reference>
<dbReference type="Pfam" id="PF20239">
    <property type="entry name" value="DUF6596"/>
    <property type="match status" value="1"/>
</dbReference>
<dbReference type="Gene3D" id="1.10.1740.10">
    <property type="match status" value="1"/>
</dbReference>
<accession>A0A3S1CXT2</accession>
<dbReference type="AlphaFoldDB" id="A0A3S1CXT2"/>
<comment type="caution">
    <text evidence="1">The sequence shown here is derived from an EMBL/GenBank/DDBJ whole genome shotgun (WGS) entry which is preliminary data.</text>
</comment>
<evidence type="ECO:0000313" key="2">
    <source>
        <dbReference type="Proteomes" id="UP000281028"/>
    </source>
</evidence>
<gene>
    <name evidence="1" type="ORF">ECE50_004750</name>
</gene>
<proteinExistence type="predicted"/>
<dbReference type="InterPro" id="IPR007627">
    <property type="entry name" value="RNA_pol_sigma70_r2"/>
</dbReference>
<dbReference type="Proteomes" id="UP000281028">
    <property type="component" value="Unassembled WGS sequence"/>
</dbReference>
<dbReference type="GO" id="GO:0006352">
    <property type="term" value="P:DNA-templated transcription initiation"/>
    <property type="evidence" value="ECO:0007669"/>
    <property type="project" value="InterPro"/>
</dbReference>
<dbReference type="PANTHER" id="PTHR47756:SF2">
    <property type="entry name" value="BLL6612 PROTEIN"/>
    <property type="match status" value="1"/>
</dbReference>
<dbReference type="InterPro" id="IPR013324">
    <property type="entry name" value="RNA_pol_sigma_r3/r4-like"/>
</dbReference>
<dbReference type="SUPFAM" id="SSF88659">
    <property type="entry name" value="Sigma3 and sigma4 domains of RNA polymerase sigma factors"/>
    <property type="match status" value="1"/>
</dbReference>
<evidence type="ECO:0000313" key="1">
    <source>
        <dbReference type="EMBL" id="NSL86129.1"/>
    </source>
</evidence>
<protein>
    <submittedName>
        <fullName evidence="1">Sigma-70 family RNA polymerase sigma factor</fullName>
    </submittedName>
</protein>
<sequence length="408" mass="46282">MEAHPIIPHLFKTEYRKIAAVLFRRFGFDHFETAEDIVSDTFLSATETWQRQGLPDNPVAWLYTVAGNKAKNLLKHQQVVTRNAAANAGHETTEEMPEIDLSPENIRDSQLQMMFTVCHPAIPAEAQIGLALRLLCGFSITEIADAFLTSKETINKRLLRGKDKLREANIAIQFPGPDETGRRLEIVLRTLYLLFNEGYYSASHNTPLRRELCFEAMRLTQLLTENAATNQPPVNALLALMCFQSSRFDARTSSSGDTILYSDQDTSLWNDALIAQGEHYLHHSSQGDQLTRYHLEAGIAYWHTIRQDTPDKWQQILQLYNHLLQLEYSPIAALNRTYVLSRVHGKAKAIAEAEKLQLNGHHLYHTLLGELYTGADNQQALLHFEKAMMLCSAPADKKLIAAKMLRCR</sequence>
<dbReference type="OrthoDB" id="9780299at2"/>
<dbReference type="InterPro" id="IPR014284">
    <property type="entry name" value="RNA_pol_sigma-70_dom"/>
</dbReference>
<dbReference type="PANTHER" id="PTHR47756">
    <property type="entry name" value="BLL6612 PROTEIN-RELATED"/>
    <property type="match status" value="1"/>
</dbReference>
<dbReference type="SUPFAM" id="SSF88946">
    <property type="entry name" value="Sigma2 domain of RNA polymerase sigma factors"/>
    <property type="match status" value="1"/>
</dbReference>
<dbReference type="GO" id="GO:0003700">
    <property type="term" value="F:DNA-binding transcription factor activity"/>
    <property type="evidence" value="ECO:0007669"/>
    <property type="project" value="InterPro"/>
</dbReference>
<keyword evidence="2" id="KW-1185">Reference proteome</keyword>
<dbReference type="InterPro" id="IPR013325">
    <property type="entry name" value="RNA_pol_sigma_r2"/>
</dbReference>
<name>A0A3S1CXT2_9BACT</name>
<organism evidence="1 2">
    <name type="scientific">Chitinophaga solisilvae</name>
    <dbReference type="NCBI Taxonomy" id="1233460"/>
    <lineage>
        <taxon>Bacteria</taxon>
        <taxon>Pseudomonadati</taxon>
        <taxon>Bacteroidota</taxon>
        <taxon>Chitinophagia</taxon>
        <taxon>Chitinophagales</taxon>
        <taxon>Chitinophagaceae</taxon>
        <taxon>Chitinophaga</taxon>
    </lineage>
</organism>
<dbReference type="NCBIfam" id="TIGR02937">
    <property type="entry name" value="sigma70-ECF"/>
    <property type="match status" value="1"/>
</dbReference>
<dbReference type="Pfam" id="PF04542">
    <property type="entry name" value="Sigma70_r2"/>
    <property type="match status" value="1"/>
</dbReference>